<reference evidence="9" key="1">
    <citation type="submission" date="2020-11" db="EMBL/GenBank/DDBJ databases">
        <authorList>
            <person name="Tran Van P."/>
        </authorList>
    </citation>
    <scope>NUCLEOTIDE SEQUENCE</scope>
</reference>
<evidence type="ECO:0000256" key="8">
    <source>
        <dbReference type="SAM" id="MobiDB-lite"/>
    </source>
</evidence>
<keyword evidence="4 7" id="KW-0175">Coiled coil</keyword>
<protein>
    <recommendedName>
        <fullName evidence="11">Clusterin-associated protein 1</fullName>
    </recommendedName>
</protein>
<keyword evidence="6" id="KW-0966">Cell projection</keyword>
<evidence type="ECO:0000313" key="9">
    <source>
        <dbReference type="EMBL" id="CAD7659051.1"/>
    </source>
</evidence>
<dbReference type="PANTHER" id="PTHR21547">
    <property type="entry name" value="CLUSTERIN ASSOCIATED PROTEIN 1"/>
    <property type="match status" value="1"/>
</dbReference>
<feature type="compositionally biased region" description="Low complexity" evidence="8">
    <location>
        <begin position="416"/>
        <end position="427"/>
    </location>
</feature>
<accession>A0A7R9MFT1</accession>
<keyword evidence="5" id="KW-0969">Cilium</keyword>
<evidence type="ECO:0000313" key="10">
    <source>
        <dbReference type="Proteomes" id="UP000728032"/>
    </source>
</evidence>
<evidence type="ECO:0000256" key="6">
    <source>
        <dbReference type="ARBA" id="ARBA00023273"/>
    </source>
</evidence>
<dbReference type="EMBL" id="CAJPVJ010016403">
    <property type="protein sequence ID" value="CAG2176221.1"/>
    <property type="molecule type" value="Genomic_DNA"/>
</dbReference>
<dbReference type="InterPro" id="IPR019366">
    <property type="entry name" value="Clusterin-associated_protein-1"/>
</dbReference>
<dbReference type="AlphaFoldDB" id="A0A7R9MFT1"/>
<organism evidence="9">
    <name type="scientific">Oppiella nova</name>
    <dbReference type="NCBI Taxonomy" id="334625"/>
    <lineage>
        <taxon>Eukaryota</taxon>
        <taxon>Metazoa</taxon>
        <taxon>Ecdysozoa</taxon>
        <taxon>Arthropoda</taxon>
        <taxon>Chelicerata</taxon>
        <taxon>Arachnida</taxon>
        <taxon>Acari</taxon>
        <taxon>Acariformes</taxon>
        <taxon>Sarcoptiformes</taxon>
        <taxon>Oribatida</taxon>
        <taxon>Brachypylina</taxon>
        <taxon>Oppioidea</taxon>
        <taxon>Oppiidae</taxon>
        <taxon>Oppiella</taxon>
    </lineage>
</organism>
<dbReference type="Pfam" id="PF10234">
    <property type="entry name" value="Cluap1"/>
    <property type="match status" value="1"/>
</dbReference>
<feature type="compositionally biased region" description="Basic and acidic residues" evidence="8">
    <location>
        <begin position="402"/>
        <end position="414"/>
    </location>
</feature>
<evidence type="ECO:0000256" key="2">
    <source>
        <dbReference type="ARBA" id="ARBA00008340"/>
    </source>
</evidence>
<evidence type="ECO:0000256" key="7">
    <source>
        <dbReference type="SAM" id="Coils"/>
    </source>
</evidence>
<proteinExistence type="inferred from homology"/>
<name>A0A7R9MFT1_9ACAR</name>
<dbReference type="Proteomes" id="UP000728032">
    <property type="component" value="Unassembled WGS sequence"/>
</dbReference>
<comment type="subcellular location">
    <subcellularLocation>
        <location evidence="1">Cell projection</location>
        <location evidence="1">Cilium</location>
    </subcellularLocation>
</comment>
<evidence type="ECO:0000256" key="5">
    <source>
        <dbReference type="ARBA" id="ARBA00023069"/>
    </source>
</evidence>
<gene>
    <name evidence="9" type="ORF">ONB1V03_LOCUS15655</name>
</gene>
<feature type="coiled-coil region" evidence="7">
    <location>
        <begin position="160"/>
        <end position="229"/>
    </location>
</feature>
<dbReference type="OrthoDB" id="438545at2759"/>
<evidence type="ECO:0000256" key="1">
    <source>
        <dbReference type="ARBA" id="ARBA00004138"/>
    </source>
</evidence>
<feature type="region of interest" description="Disordered" evidence="8">
    <location>
        <begin position="86"/>
        <end position="105"/>
    </location>
</feature>
<dbReference type="GO" id="GO:0060271">
    <property type="term" value="P:cilium assembly"/>
    <property type="evidence" value="ECO:0007669"/>
    <property type="project" value="TreeGrafter"/>
</dbReference>
<evidence type="ECO:0008006" key="11">
    <source>
        <dbReference type="Google" id="ProtNLM"/>
    </source>
</evidence>
<dbReference type="EMBL" id="OC931228">
    <property type="protein sequence ID" value="CAD7659051.1"/>
    <property type="molecule type" value="Genomic_DNA"/>
</dbReference>
<evidence type="ECO:0000256" key="3">
    <source>
        <dbReference type="ARBA" id="ARBA00022794"/>
    </source>
</evidence>
<dbReference type="GO" id="GO:0030992">
    <property type="term" value="C:intraciliary transport particle B"/>
    <property type="evidence" value="ECO:0007669"/>
    <property type="project" value="TreeGrafter"/>
</dbReference>
<dbReference type="PANTHER" id="PTHR21547:SF0">
    <property type="entry name" value="CLUSTERIN-ASSOCIATED PROTEIN 1"/>
    <property type="match status" value="1"/>
</dbReference>
<dbReference type="GO" id="GO:0005815">
    <property type="term" value="C:microtubule organizing center"/>
    <property type="evidence" value="ECO:0007669"/>
    <property type="project" value="TreeGrafter"/>
</dbReference>
<keyword evidence="10" id="KW-1185">Reference proteome</keyword>
<keyword evidence="3" id="KW-0970">Cilium biogenesis/degradation</keyword>
<sequence>MENFRNPNFPLVAEILQWLMIRFDPSIEIFGDIDTEQDRVIFIRSCAQTMATKAQINLNTKKLYMSDGHAVQELLKISQLLYEASKQSDPTNTEESDTTDNVLSESTIHSKLNELKVSRQLTSEITQRGANLYDLLAQEIQIREQRASVMARQLEIPEIERSIRESIRDLQNEIENINYKIDNVAADEANLDVKIERKKAELDRNQKRLQTLRSVRPAFMDEYEKLEEELASIYELYITKFRCLSFLEQQLEEIEETELQKIHVFINNHLILELFLTEFLYRQQREEQIKQMVDQMKQEELLRTETETGAADDILDGNDDEGSDEIDDNLGPEKEKTRRPMNTVTLNKSRDATTGRVRMFGSLLDEEKDDSLDSDLDLDEDDDASDLDSEDEMEIMNLTNNRKPEPKKPNEDTQKPNNNPNDSDNDF</sequence>
<comment type="similarity">
    <text evidence="2">Belongs to the CLUAP1 family.</text>
</comment>
<feature type="region of interest" description="Disordered" evidence="8">
    <location>
        <begin position="304"/>
        <end position="427"/>
    </location>
</feature>
<feature type="compositionally biased region" description="Acidic residues" evidence="8">
    <location>
        <begin position="313"/>
        <end position="330"/>
    </location>
</feature>
<feature type="compositionally biased region" description="Acidic residues" evidence="8">
    <location>
        <begin position="364"/>
        <end position="394"/>
    </location>
</feature>
<dbReference type="GO" id="GO:0005929">
    <property type="term" value="C:cilium"/>
    <property type="evidence" value="ECO:0007669"/>
    <property type="project" value="UniProtKB-SubCell"/>
</dbReference>
<evidence type="ECO:0000256" key="4">
    <source>
        <dbReference type="ARBA" id="ARBA00023054"/>
    </source>
</evidence>